<organism evidence="9 10">
    <name type="scientific">Acrasis kona</name>
    <dbReference type="NCBI Taxonomy" id="1008807"/>
    <lineage>
        <taxon>Eukaryota</taxon>
        <taxon>Discoba</taxon>
        <taxon>Heterolobosea</taxon>
        <taxon>Tetramitia</taxon>
        <taxon>Eutetramitia</taxon>
        <taxon>Acrasidae</taxon>
        <taxon>Acrasis</taxon>
    </lineage>
</organism>
<dbReference type="CDD" id="cd04474">
    <property type="entry name" value="RPA1_DBD_A"/>
    <property type="match status" value="1"/>
</dbReference>
<evidence type="ECO:0000313" key="9">
    <source>
        <dbReference type="EMBL" id="KAL0488844.1"/>
    </source>
</evidence>
<protein>
    <submittedName>
        <fullName evidence="9">Replication protein A DNA-binding subunit D</fullName>
    </submittedName>
</protein>
<comment type="caution">
    <text evidence="9">The sequence shown here is derived from an EMBL/GenBank/DDBJ whole genome shotgun (WGS) entry which is preliminary data.</text>
</comment>
<gene>
    <name evidence="9" type="ORF">AKO1_013106</name>
</gene>
<keyword evidence="4" id="KW-0862">Zinc</keyword>
<dbReference type="InterPro" id="IPR027417">
    <property type="entry name" value="P-loop_NTPase"/>
</dbReference>
<evidence type="ECO:0000259" key="8">
    <source>
        <dbReference type="PROSITE" id="PS50966"/>
    </source>
</evidence>
<evidence type="ECO:0000256" key="4">
    <source>
        <dbReference type="ARBA" id="ARBA00022833"/>
    </source>
</evidence>
<dbReference type="SUPFAM" id="SSF50249">
    <property type="entry name" value="Nucleic acid-binding proteins"/>
    <property type="match status" value="1"/>
</dbReference>
<dbReference type="AlphaFoldDB" id="A0AAW2ZHM1"/>
<evidence type="ECO:0000256" key="3">
    <source>
        <dbReference type="ARBA" id="ARBA00022771"/>
    </source>
</evidence>
<dbReference type="GO" id="GO:0008270">
    <property type="term" value="F:zinc ion binding"/>
    <property type="evidence" value="ECO:0007669"/>
    <property type="project" value="UniProtKB-KW"/>
</dbReference>
<evidence type="ECO:0000256" key="2">
    <source>
        <dbReference type="ARBA" id="ARBA00022723"/>
    </source>
</evidence>
<feature type="region of interest" description="Disordered" evidence="7">
    <location>
        <begin position="746"/>
        <end position="765"/>
    </location>
</feature>
<keyword evidence="10" id="KW-1185">Reference proteome</keyword>
<dbReference type="Gene3D" id="3.40.50.300">
    <property type="entry name" value="P-loop containing nucleotide triphosphate hydrolases"/>
    <property type="match status" value="1"/>
</dbReference>
<proteinExistence type="inferred from homology"/>
<dbReference type="InterPro" id="IPR007527">
    <property type="entry name" value="Znf_SWIM"/>
</dbReference>
<evidence type="ECO:0000256" key="6">
    <source>
        <dbReference type="PROSITE-ProRule" id="PRU00325"/>
    </source>
</evidence>
<dbReference type="EMBL" id="JAOPGA020001480">
    <property type="protein sequence ID" value="KAL0488844.1"/>
    <property type="molecule type" value="Genomic_DNA"/>
</dbReference>
<dbReference type="FunFam" id="2.40.50.140:FF:000041">
    <property type="entry name" value="Replication protein A subunit"/>
    <property type="match status" value="1"/>
</dbReference>
<dbReference type="Proteomes" id="UP001431209">
    <property type="component" value="Unassembled WGS sequence"/>
</dbReference>
<dbReference type="InterPro" id="IPR012340">
    <property type="entry name" value="NA-bd_OB-fold"/>
</dbReference>
<sequence length="907" mass="104315">MQSRLKALSHLVILVGPPCSGKTSLYTQQYEPKGYSRVFIQQSEDEDNVNDTLDTLFKSLESGNNVVLDDEQFNIFEIARKKMIEKLLKSIKDLEITVHEVRPVGGKEQCTWAAEFSLAERCLTFDNTDTYFIKPEQNTSERLEYYFDNITSPPQQDDANKLIVTSKNLFINRPLRLAAVNVGLFIDSSCILKNKKKLSIDDENQARSLIMSWYSIYHDARLIIIHRDRSTLPYLKNALRALDIPFPIYYTLFRDWYDVGFLQYTHGLSLQKSIYLHEDDNSAALPPKHILRHLKREDLLDLTSQFQDHHSQQLDPTEQVDTESIHLQMREQIDEVSEYASQEADQEKFSFLSNIEHLSTLKNETLPQVPKYALLYQLTTSDYITDEDHFEINVFGRLHGVFLPRRFIDDFEVESTQAVVMGTAPSSKESVEETRSRYLNKEPLAVIKMTVSDVMNHFGVTYFQRGRDYKDDLRIDKLRIKPLQPSCLVFKLYSTCKGSIEEPYQEESLFKNGKLLKAACTCPIGSGGMCKHVCAQLLAYMVGDSYGQPNQKNKGPPPLVAFHQLDPINSNWCIKGRVINKSAVRNWSNERGSGTVATVLLRDESANKNEINHIRVVMFNESVDEFYDTFTINKIYNISRAHLNIPNPNKNTDDKTRAPSGTESVYEIHLREKISNVGQDNLMSQVPLDTKPQVDQPKNIEEIFESRFNKNVQDEGIAFMSFNNDESSPLCHDVFVKDEPVIIKQSPKRLREEQSVSSFPLIEDNDDEDDSLSDLFFNRRKTSPSPKKKQKISNVDSFDEIMNLQQDSQQQHEMEVHVKEQTKLKEEKPIEEKKKVVYSIEDDDDDDDVQLVENAMVTPKKRSSPKVNLVDKYIPEVSSAPTPTTTPLKTPKKISLKMLIEQSNKMY</sequence>
<feature type="domain" description="SWIM-type" evidence="8">
    <location>
        <begin position="504"/>
        <end position="541"/>
    </location>
</feature>
<reference evidence="9 10" key="1">
    <citation type="submission" date="2024-03" db="EMBL/GenBank/DDBJ databases">
        <title>The Acrasis kona genome and developmental transcriptomes reveal deep origins of eukaryotic multicellular pathways.</title>
        <authorList>
            <person name="Sheikh S."/>
            <person name="Fu C.-J."/>
            <person name="Brown M.W."/>
            <person name="Baldauf S.L."/>
        </authorList>
    </citation>
    <scope>NUCLEOTIDE SEQUENCE [LARGE SCALE GENOMIC DNA]</scope>
    <source>
        <strain evidence="9 10">ATCC MYA-3509</strain>
    </source>
</reference>
<comment type="similarity">
    <text evidence="1">Belongs to the replication factor A protein 1 family.</text>
</comment>
<name>A0AAW2ZHM1_9EUKA</name>
<keyword evidence="5 9" id="KW-0238">DNA-binding</keyword>
<keyword evidence="2" id="KW-0479">Metal-binding</keyword>
<evidence type="ECO:0000256" key="5">
    <source>
        <dbReference type="ARBA" id="ARBA00023125"/>
    </source>
</evidence>
<dbReference type="Gene3D" id="2.40.50.140">
    <property type="entry name" value="Nucleic acid-binding proteins"/>
    <property type="match status" value="1"/>
</dbReference>
<evidence type="ECO:0000256" key="1">
    <source>
        <dbReference type="ARBA" id="ARBA00005690"/>
    </source>
</evidence>
<dbReference type="GO" id="GO:0003677">
    <property type="term" value="F:DNA binding"/>
    <property type="evidence" value="ECO:0007669"/>
    <property type="project" value="UniProtKB-KW"/>
</dbReference>
<evidence type="ECO:0000313" key="10">
    <source>
        <dbReference type="Proteomes" id="UP001431209"/>
    </source>
</evidence>
<accession>A0AAW2ZHM1</accession>
<dbReference type="PROSITE" id="PS50966">
    <property type="entry name" value="ZF_SWIM"/>
    <property type="match status" value="1"/>
</dbReference>
<keyword evidence="3 6" id="KW-0863">Zinc-finger</keyword>
<evidence type="ECO:0000256" key="7">
    <source>
        <dbReference type="SAM" id="MobiDB-lite"/>
    </source>
</evidence>